<name>A0A8E2EM35_9PEZI</name>
<reference evidence="2 3" key="1">
    <citation type="journal article" date="2016" name="Nat. Commun.">
        <title>Ectomycorrhizal ecology is imprinted in the genome of the dominant symbiotic fungus Cenococcum geophilum.</title>
        <authorList>
            <consortium name="DOE Joint Genome Institute"/>
            <person name="Peter M."/>
            <person name="Kohler A."/>
            <person name="Ohm R.A."/>
            <person name="Kuo A."/>
            <person name="Krutzmann J."/>
            <person name="Morin E."/>
            <person name="Arend M."/>
            <person name="Barry K.W."/>
            <person name="Binder M."/>
            <person name="Choi C."/>
            <person name="Clum A."/>
            <person name="Copeland A."/>
            <person name="Grisel N."/>
            <person name="Haridas S."/>
            <person name="Kipfer T."/>
            <person name="LaButti K."/>
            <person name="Lindquist E."/>
            <person name="Lipzen A."/>
            <person name="Maire R."/>
            <person name="Meier B."/>
            <person name="Mihaltcheva S."/>
            <person name="Molinier V."/>
            <person name="Murat C."/>
            <person name="Poggeler S."/>
            <person name="Quandt C.A."/>
            <person name="Sperisen C."/>
            <person name="Tritt A."/>
            <person name="Tisserant E."/>
            <person name="Crous P.W."/>
            <person name="Henrissat B."/>
            <person name="Nehls U."/>
            <person name="Egli S."/>
            <person name="Spatafora J.W."/>
            <person name="Grigoriev I.V."/>
            <person name="Martin F.M."/>
        </authorList>
    </citation>
    <scope>NUCLEOTIDE SEQUENCE [LARGE SCALE GENOMIC DNA]</scope>
    <source>
        <strain evidence="2 3">CBS 207.34</strain>
    </source>
</reference>
<gene>
    <name evidence="2" type="ORF">AOQ84DRAFT_221080</name>
</gene>
<accession>A0A8E2EM35</accession>
<sequence>MDRHDKRAGARIDISALLSSPPRKARPLQRLSRKDCGIRAKLLVIPLFEVLTTIRESTNANHTAGYQTIYLIAGLVQEVWLPWEDKTEYNDENFTAMDRKWGELRADNGIITLPKKYAAKHGLRRGSEFPWDSNKDIYLLNGYHGIHCLSQLYLTLKEYRDDLPQSHTFEHSTHCLDWLRNDVMCRADDTPLYTTNSHVPANGIGQVRKCRDWSKLEAWAKEHTACYRYGNFVVEDKLDNQIGRFKYCPADSPYLSKIRHYYGKGDDWFPADEEIYIPF</sequence>
<proteinExistence type="inferred from homology"/>
<dbReference type="InterPro" id="IPR021765">
    <property type="entry name" value="UstYa-like"/>
</dbReference>
<evidence type="ECO:0000313" key="2">
    <source>
        <dbReference type="EMBL" id="OCL01216.1"/>
    </source>
</evidence>
<organism evidence="2 3">
    <name type="scientific">Glonium stellatum</name>
    <dbReference type="NCBI Taxonomy" id="574774"/>
    <lineage>
        <taxon>Eukaryota</taxon>
        <taxon>Fungi</taxon>
        <taxon>Dikarya</taxon>
        <taxon>Ascomycota</taxon>
        <taxon>Pezizomycotina</taxon>
        <taxon>Dothideomycetes</taxon>
        <taxon>Pleosporomycetidae</taxon>
        <taxon>Gloniales</taxon>
        <taxon>Gloniaceae</taxon>
        <taxon>Glonium</taxon>
    </lineage>
</organism>
<dbReference type="PANTHER" id="PTHR33365:SF6">
    <property type="entry name" value="OXIDASE USTYA"/>
    <property type="match status" value="1"/>
</dbReference>
<dbReference type="GO" id="GO:0043386">
    <property type="term" value="P:mycotoxin biosynthetic process"/>
    <property type="evidence" value="ECO:0007669"/>
    <property type="project" value="InterPro"/>
</dbReference>
<dbReference type="EMBL" id="KV751169">
    <property type="protein sequence ID" value="OCL01216.1"/>
    <property type="molecule type" value="Genomic_DNA"/>
</dbReference>
<protein>
    <submittedName>
        <fullName evidence="2">Uncharacterized protein</fullName>
    </submittedName>
</protein>
<dbReference type="PANTHER" id="PTHR33365">
    <property type="entry name" value="YALI0B05434P"/>
    <property type="match status" value="1"/>
</dbReference>
<dbReference type="OrthoDB" id="3687641at2759"/>
<dbReference type="Proteomes" id="UP000250140">
    <property type="component" value="Unassembled WGS sequence"/>
</dbReference>
<dbReference type="Pfam" id="PF11807">
    <property type="entry name" value="UstYa"/>
    <property type="match status" value="1"/>
</dbReference>
<dbReference type="AlphaFoldDB" id="A0A8E2EM35"/>
<evidence type="ECO:0000313" key="3">
    <source>
        <dbReference type="Proteomes" id="UP000250140"/>
    </source>
</evidence>
<keyword evidence="3" id="KW-1185">Reference proteome</keyword>
<comment type="similarity">
    <text evidence="1">Belongs to the ustYa family.</text>
</comment>
<evidence type="ECO:0000256" key="1">
    <source>
        <dbReference type="ARBA" id="ARBA00035112"/>
    </source>
</evidence>